<evidence type="ECO:0000256" key="4">
    <source>
        <dbReference type="ARBA" id="ARBA00022842"/>
    </source>
</evidence>
<evidence type="ECO:0000256" key="5">
    <source>
        <dbReference type="PIRNR" id="PIRNR000915"/>
    </source>
</evidence>
<evidence type="ECO:0000256" key="6">
    <source>
        <dbReference type="PIRSR" id="PIRSR000915-1"/>
    </source>
</evidence>
<evidence type="ECO:0000256" key="3">
    <source>
        <dbReference type="ARBA" id="ARBA00022801"/>
    </source>
</evidence>
<keyword evidence="3 9" id="KW-0378">Hydrolase</keyword>
<accession>A0A3P5XBA0</accession>
<dbReference type="SFLD" id="SFLDG01139">
    <property type="entry name" value="C2.A:_Pyridoxal_Phosphate_Phos"/>
    <property type="match status" value="1"/>
</dbReference>
<dbReference type="SUPFAM" id="SSF56784">
    <property type="entry name" value="HAD-like"/>
    <property type="match status" value="1"/>
</dbReference>
<feature type="active site" description="Proton donor" evidence="6">
    <location>
        <position position="14"/>
    </location>
</feature>
<dbReference type="InterPro" id="IPR023214">
    <property type="entry name" value="HAD_sf"/>
</dbReference>
<dbReference type="Gene3D" id="3.40.50.1000">
    <property type="entry name" value="HAD superfamily/HAD-like"/>
    <property type="match status" value="2"/>
</dbReference>
<dbReference type="AlphaFoldDB" id="A0A3P5XBA0"/>
<reference evidence="9 10" key="1">
    <citation type="submission" date="2018-11" db="EMBL/GenBank/DDBJ databases">
        <authorList>
            <person name="Criscuolo A."/>
        </authorList>
    </citation>
    <scope>NUCLEOTIDE SEQUENCE [LARGE SCALE GENOMIC DNA]</scope>
    <source>
        <strain evidence="9">ATB-66</strain>
    </source>
</reference>
<feature type="binding site" evidence="8">
    <location>
        <position position="208"/>
    </location>
    <ligand>
        <name>Mg(2+)</name>
        <dbReference type="ChEBI" id="CHEBI:18420"/>
    </ligand>
</feature>
<evidence type="ECO:0000256" key="1">
    <source>
        <dbReference type="ARBA" id="ARBA00006696"/>
    </source>
</evidence>
<keyword evidence="2 5" id="KW-0479">Metal-binding</keyword>
<dbReference type="Pfam" id="PF13242">
    <property type="entry name" value="Hydrolase_like"/>
    <property type="match status" value="1"/>
</dbReference>
<dbReference type="NCBIfam" id="TIGR01457">
    <property type="entry name" value="HAD-SF-IIA-hyp2"/>
    <property type="match status" value="1"/>
</dbReference>
<evidence type="ECO:0000256" key="2">
    <source>
        <dbReference type="ARBA" id="ARBA00022723"/>
    </source>
</evidence>
<proteinExistence type="inferred from homology"/>
<evidence type="ECO:0000313" key="9">
    <source>
        <dbReference type="EMBL" id="VDC31949.1"/>
    </source>
</evidence>
<name>A0A3P5XBA0_9BACL</name>
<evidence type="ECO:0000256" key="8">
    <source>
        <dbReference type="PIRSR" id="PIRSR000915-3"/>
    </source>
</evidence>
<dbReference type="Proteomes" id="UP000270468">
    <property type="component" value="Unassembled WGS sequence"/>
</dbReference>
<dbReference type="FunFam" id="3.40.50.1000:FF:000053">
    <property type="entry name" value="TIGR01457 family HAD hydrolase"/>
    <property type="match status" value="1"/>
</dbReference>
<evidence type="ECO:0000313" key="10">
    <source>
        <dbReference type="Proteomes" id="UP000270468"/>
    </source>
</evidence>
<dbReference type="PIRSF" id="PIRSF000915">
    <property type="entry name" value="PGP-type_phosphatase"/>
    <property type="match status" value="1"/>
</dbReference>
<feature type="binding site" evidence="8">
    <location>
        <position position="14"/>
    </location>
    <ligand>
        <name>Mg(2+)</name>
        <dbReference type="ChEBI" id="CHEBI:18420"/>
    </ligand>
</feature>
<dbReference type="InterPro" id="IPR036412">
    <property type="entry name" value="HAD-like_sf"/>
</dbReference>
<dbReference type="PANTHER" id="PTHR19288:SF46">
    <property type="entry name" value="HALOACID DEHALOGENASE-LIKE HYDROLASE DOMAIN-CONTAINING PROTEIN 2"/>
    <property type="match status" value="1"/>
</dbReference>
<dbReference type="SFLD" id="SFLDS00003">
    <property type="entry name" value="Haloacid_Dehalogenase"/>
    <property type="match status" value="1"/>
</dbReference>
<dbReference type="EC" id="3.1.3.-" evidence="5"/>
<keyword evidence="10" id="KW-1185">Reference proteome</keyword>
<dbReference type="InterPro" id="IPR006354">
    <property type="entry name" value="HAD-SF_hydro_IIA_hyp1"/>
</dbReference>
<dbReference type="GO" id="GO:0016791">
    <property type="term" value="F:phosphatase activity"/>
    <property type="evidence" value="ECO:0007669"/>
    <property type="project" value="TreeGrafter"/>
</dbReference>
<comment type="cofactor">
    <cofactor evidence="8">
        <name>Mg(2+)</name>
        <dbReference type="ChEBI" id="CHEBI:18420"/>
    </cofactor>
    <text evidence="8">Divalent metal ions. Mg(2+) is the most effective.</text>
</comment>
<dbReference type="EMBL" id="UXAV01000043">
    <property type="protein sequence ID" value="VDC31949.1"/>
    <property type="molecule type" value="Genomic_DNA"/>
</dbReference>
<dbReference type="Pfam" id="PF13344">
    <property type="entry name" value="Hydrolase_6"/>
    <property type="match status" value="1"/>
</dbReference>
<protein>
    <recommendedName>
        <fullName evidence="5">Acid sugar phosphatase</fullName>
        <ecNumber evidence="5">3.1.3.-</ecNumber>
    </recommendedName>
</protein>
<evidence type="ECO:0000256" key="7">
    <source>
        <dbReference type="PIRSR" id="PIRSR000915-2"/>
    </source>
</evidence>
<comment type="function">
    <text evidence="5">Catalyzes the dephosphorylation of 2-6 carbon acid sugars in vitro.</text>
</comment>
<dbReference type="GO" id="GO:0046872">
    <property type="term" value="F:metal ion binding"/>
    <property type="evidence" value="ECO:0007669"/>
    <property type="project" value="UniProtKB-KW"/>
</dbReference>
<dbReference type="SFLD" id="SFLDG01129">
    <property type="entry name" value="C1.5:_HAD__Beta-PGM__Phosphata"/>
    <property type="match status" value="1"/>
</dbReference>
<dbReference type="NCBIfam" id="TIGR01460">
    <property type="entry name" value="HAD-SF-IIA"/>
    <property type="match status" value="1"/>
</dbReference>
<dbReference type="CDD" id="cd07530">
    <property type="entry name" value="HAD_Pase_UmpH-like"/>
    <property type="match status" value="1"/>
</dbReference>
<comment type="similarity">
    <text evidence="1 5">Belongs to the HAD-like hydrolase superfamily. NagD family.</text>
</comment>
<keyword evidence="4 5" id="KW-0460">Magnesium</keyword>
<feature type="active site" description="Nucleophile" evidence="6">
    <location>
        <position position="12"/>
    </location>
</feature>
<sequence>MNMLAYKAICLDLDGTVYRGIEPIAEAVSFIAKAQAQGIDPFFITNNSSMTREQLQIKLASFGINADREKIMTSAVAAAKYCSEYYNGASVAIIGEKGLEEALTTEGVRVTKDNPDIVIMGIDRSVTYEKLTDACLHIRAGAHFIATNSDLVFPTERGLVPGNGSFVKLMESATGKTPIFVGKPEPHMLGFIQQDNGYKKEDMVMVGDNYNTDILAGIQFGIDTIHVASGVSSREEVLAKEVHPTYLYQTLADWNI</sequence>
<feature type="binding site" evidence="7">
    <location>
        <position position="183"/>
    </location>
    <ligand>
        <name>substrate</name>
    </ligand>
</feature>
<feature type="binding site" evidence="8">
    <location>
        <position position="12"/>
    </location>
    <ligand>
        <name>Mg(2+)</name>
        <dbReference type="ChEBI" id="CHEBI:18420"/>
    </ligand>
</feature>
<dbReference type="InterPro" id="IPR006357">
    <property type="entry name" value="HAD-SF_hydro_IIA"/>
</dbReference>
<organism evidence="9 10">
    <name type="scientific">Filibacter tadaridae</name>
    <dbReference type="NCBI Taxonomy" id="2483811"/>
    <lineage>
        <taxon>Bacteria</taxon>
        <taxon>Bacillati</taxon>
        <taxon>Bacillota</taxon>
        <taxon>Bacilli</taxon>
        <taxon>Bacillales</taxon>
        <taxon>Caryophanaceae</taxon>
        <taxon>Filibacter</taxon>
    </lineage>
</organism>
<gene>
    <name evidence="9" type="primary">yutF</name>
    <name evidence="9" type="ORF">FILTAD_02525</name>
</gene>
<dbReference type="PANTHER" id="PTHR19288">
    <property type="entry name" value="4-NITROPHENYLPHOSPHATASE-RELATED"/>
    <property type="match status" value="1"/>
</dbReference>
<dbReference type="GO" id="GO:0005737">
    <property type="term" value="C:cytoplasm"/>
    <property type="evidence" value="ECO:0007669"/>
    <property type="project" value="TreeGrafter"/>
</dbReference>